<dbReference type="EMBL" id="ML143464">
    <property type="protein sequence ID" value="TBU25284.1"/>
    <property type="molecule type" value="Genomic_DNA"/>
</dbReference>
<name>A0A4Q9MD88_9APHY</name>
<dbReference type="Proteomes" id="UP000292957">
    <property type="component" value="Unassembled WGS sequence"/>
</dbReference>
<protein>
    <submittedName>
        <fullName evidence="1">Uncharacterized protein</fullName>
    </submittedName>
</protein>
<dbReference type="AlphaFoldDB" id="A0A4Q9MD88"/>
<proteinExistence type="predicted"/>
<accession>A0A4Q9MD88</accession>
<reference evidence="1" key="1">
    <citation type="submission" date="2019-01" db="EMBL/GenBank/DDBJ databases">
        <title>Draft genome sequences of three monokaryotic isolates of the white-rot basidiomycete fungus Dichomitus squalens.</title>
        <authorList>
            <consortium name="DOE Joint Genome Institute"/>
            <person name="Lopez S.C."/>
            <person name="Andreopoulos B."/>
            <person name="Pangilinan J."/>
            <person name="Lipzen A."/>
            <person name="Riley R."/>
            <person name="Ahrendt S."/>
            <person name="Ng V."/>
            <person name="Barry K."/>
            <person name="Daum C."/>
            <person name="Grigoriev I.V."/>
            <person name="Hilden K.S."/>
            <person name="Makela M.R."/>
            <person name="de Vries R.P."/>
        </authorList>
    </citation>
    <scope>NUCLEOTIDE SEQUENCE [LARGE SCALE GENOMIC DNA]</scope>
    <source>
        <strain evidence="1">OM18370.1</strain>
    </source>
</reference>
<evidence type="ECO:0000313" key="1">
    <source>
        <dbReference type="EMBL" id="TBU25284.1"/>
    </source>
</evidence>
<gene>
    <name evidence="1" type="ORF">BD311DRAFT_764981</name>
</gene>
<organism evidence="1">
    <name type="scientific">Dichomitus squalens</name>
    <dbReference type="NCBI Taxonomy" id="114155"/>
    <lineage>
        <taxon>Eukaryota</taxon>
        <taxon>Fungi</taxon>
        <taxon>Dikarya</taxon>
        <taxon>Basidiomycota</taxon>
        <taxon>Agaricomycotina</taxon>
        <taxon>Agaricomycetes</taxon>
        <taxon>Polyporales</taxon>
        <taxon>Polyporaceae</taxon>
        <taxon>Dichomitus</taxon>
    </lineage>
</organism>
<sequence length="115" mass="12714">MPGRLSSWMRRSLVRKWSSCPMSVTVALPFNFSIYAFDVEEGAGPAIDELGRIIVGPYHVPRSPRLPRCHESSDGRKLGACVMGRACVFICTAGYGKGSGLAPFDRLYHRTRNPI</sequence>